<accession>A0ACC0AN52</accession>
<sequence>MLHKQESCSIRLVSVVRRVLDDHEKMSSELELKKRKLDVCGKELNKCEASSERKRQKLDEKKKNEMSNSYLQMASDERNKAGQYVLRLVEEHKREKEVALMTVLELEMEVLELKGKIEVMKHLGDDAAVQSKINMVNENLKEKNEELESWQTLYQELLLKEHASTCELVEARNELIMSPGSARQHRQPPEDSRSEGTVEFLRSGNHLITLICLCNMSVPKIEIDKFDGKSDFVMWQKKMKVVLVQNKIVPAICSPEEYPESWKGEVLSEKLGDAHSCLILDGLSLSDVKNALKSKDLDLQKENKLHSENLFVQGRVDRKEPPSHRFKVKCDPNHERRTK</sequence>
<keyword evidence="2" id="KW-1185">Reference proteome</keyword>
<organism evidence="1 2">
    <name type="scientific">Catharanthus roseus</name>
    <name type="common">Madagascar periwinkle</name>
    <name type="synonym">Vinca rosea</name>
    <dbReference type="NCBI Taxonomy" id="4058"/>
    <lineage>
        <taxon>Eukaryota</taxon>
        <taxon>Viridiplantae</taxon>
        <taxon>Streptophyta</taxon>
        <taxon>Embryophyta</taxon>
        <taxon>Tracheophyta</taxon>
        <taxon>Spermatophyta</taxon>
        <taxon>Magnoliopsida</taxon>
        <taxon>eudicotyledons</taxon>
        <taxon>Gunneridae</taxon>
        <taxon>Pentapetalae</taxon>
        <taxon>asterids</taxon>
        <taxon>lamiids</taxon>
        <taxon>Gentianales</taxon>
        <taxon>Apocynaceae</taxon>
        <taxon>Rauvolfioideae</taxon>
        <taxon>Vinceae</taxon>
        <taxon>Catharanthinae</taxon>
        <taxon>Catharanthus</taxon>
    </lineage>
</organism>
<name>A0ACC0AN52_CATRO</name>
<evidence type="ECO:0000313" key="1">
    <source>
        <dbReference type="EMBL" id="KAI5661882.1"/>
    </source>
</evidence>
<protein>
    <submittedName>
        <fullName evidence="1">Uncharacterized protein</fullName>
    </submittedName>
</protein>
<dbReference type="Proteomes" id="UP001060085">
    <property type="component" value="Linkage Group LG05"/>
</dbReference>
<reference evidence="2" key="1">
    <citation type="journal article" date="2023" name="Nat. Plants">
        <title>Single-cell RNA sequencing provides a high-resolution roadmap for understanding the multicellular compartmentation of specialized metabolism.</title>
        <authorList>
            <person name="Sun S."/>
            <person name="Shen X."/>
            <person name="Li Y."/>
            <person name="Li Y."/>
            <person name="Wang S."/>
            <person name="Li R."/>
            <person name="Zhang H."/>
            <person name="Shen G."/>
            <person name="Guo B."/>
            <person name="Wei J."/>
            <person name="Xu J."/>
            <person name="St-Pierre B."/>
            <person name="Chen S."/>
            <person name="Sun C."/>
        </authorList>
    </citation>
    <scope>NUCLEOTIDE SEQUENCE [LARGE SCALE GENOMIC DNA]</scope>
</reference>
<gene>
    <name evidence="1" type="ORF">M9H77_21205</name>
</gene>
<comment type="caution">
    <text evidence="1">The sequence shown here is derived from an EMBL/GenBank/DDBJ whole genome shotgun (WGS) entry which is preliminary data.</text>
</comment>
<proteinExistence type="predicted"/>
<dbReference type="EMBL" id="CM044705">
    <property type="protein sequence ID" value="KAI5661882.1"/>
    <property type="molecule type" value="Genomic_DNA"/>
</dbReference>
<evidence type="ECO:0000313" key="2">
    <source>
        <dbReference type="Proteomes" id="UP001060085"/>
    </source>
</evidence>